<feature type="transmembrane region" description="Helical" evidence="1">
    <location>
        <begin position="365"/>
        <end position="384"/>
    </location>
</feature>
<feature type="transmembrane region" description="Helical" evidence="1">
    <location>
        <begin position="221"/>
        <end position="238"/>
    </location>
</feature>
<keyword evidence="3" id="KW-1185">Reference proteome</keyword>
<feature type="transmembrane region" description="Helical" evidence="1">
    <location>
        <begin position="148"/>
        <end position="168"/>
    </location>
</feature>
<feature type="transmembrane region" description="Helical" evidence="1">
    <location>
        <begin position="100"/>
        <end position="117"/>
    </location>
</feature>
<keyword evidence="1" id="KW-1133">Transmembrane helix</keyword>
<dbReference type="EMBL" id="MZXW01000022">
    <property type="protein sequence ID" value="RXT44806.1"/>
    <property type="molecule type" value="Genomic_DNA"/>
</dbReference>
<feature type="transmembrane region" description="Helical" evidence="1">
    <location>
        <begin position="12"/>
        <end position="29"/>
    </location>
</feature>
<evidence type="ECO:0000313" key="2">
    <source>
        <dbReference type="EMBL" id="RXT44806.1"/>
    </source>
</evidence>
<proteinExistence type="predicted"/>
<keyword evidence="1" id="KW-0812">Transmembrane</keyword>
<reference evidence="2 3" key="1">
    <citation type="submission" date="2017-03" db="EMBL/GenBank/DDBJ databases">
        <authorList>
            <person name="Safronova V.I."/>
            <person name="Sazanova A.L."/>
            <person name="Chirak E.R."/>
        </authorList>
    </citation>
    <scope>NUCLEOTIDE SEQUENCE [LARGE SCALE GENOMIC DNA]</scope>
    <source>
        <strain evidence="2 3">Opo-243</strain>
    </source>
</reference>
<dbReference type="Proteomes" id="UP000290819">
    <property type="component" value="Unassembled WGS sequence"/>
</dbReference>
<accession>A0A4Q1V2Z8</accession>
<feature type="transmembrane region" description="Helical" evidence="1">
    <location>
        <begin position="124"/>
        <end position="142"/>
    </location>
</feature>
<evidence type="ECO:0008006" key="4">
    <source>
        <dbReference type="Google" id="ProtNLM"/>
    </source>
</evidence>
<feature type="transmembrane region" description="Helical" evidence="1">
    <location>
        <begin position="175"/>
        <end position="192"/>
    </location>
</feature>
<feature type="transmembrane region" description="Helical" evidence="1">
    <location>
        <begin position="297"/>
        <end position="319"/>
    </location>
</feature>
<feature type="transmembrane region" description="Helical" evidence="1">
    <location>
        <begin position="268"/>
        <end position="285"/>
    </location>
</feature>
<comment type="caution">
    <text evidence="2">The sequence shown here is derived from an EMBL/GenBank/DDBJ whole genome shotgun (WGS) entry which is preliminary data.</text>
</comment>
<dbReference type="RefSeq" id="WP_129272087.1">
    <property type="nucleotide sequence ID" value="NZ_MZXW01000022.1"/>
</dbReference>
<organism evidence="2 3">
    <name type="scientific">Bradyrhizobium betae</name>
    <dbReference type="NCBI Taxonomy" id="244734"/>
    <lineage>
        <taxon>Bacteria</taxon>
        <taxon>Pseudomonadati</taxon>
        <taxon>Pseudomonadota</taxon>
        <taxon>Alphaproteobacteria</taxon>
        <taxon>Hyphomicrobiales</taxon>
        <taxon>Nitrobacteraceae</taxon>
        <taxon>Bradyrhizobium</taxon>
    </lineage>
</organism>
<feature type="transmembrane region" description="Helical" evidence="1">
    <location>
        <begin position="198"/>
        <end position="214"/>
    </location>
</feature>
<sequence>MSPARWFDVPRLFAFALTAVFIFHFAGFVDHAYPSLVDDHDIIAPLGSATTAPLADVLKDLKDTDDFQALSAAGNAERFRPAHYPLKSLQIYFFGSNFRIWYIATFAMYVATATVLFSLLYRRFGLAVAGLFAVLYLGHRAWSDILPRLGPVEIDCILIGTVLIWLCWHWIDEGKRWLILLAAPVALLYGAAKEPNSVFLLAIGGLLVVCAALVQNRRMAIAGAIQMVCGAIVMAVLLKTTPSAQSSIISPGNGLTIYLRQWHHDPTAWMTIVLLATLAIAEVQRKAGALDIGRRELAALLIATLSIEALRFTIFYLSFTATYDGYIDAISTRYGYPIFVMTSVVAAILLGRLSLLGAGLVRRRITVLALACAFALTMVNQGLFARKTLVSRDAWQTFNVSAEMAVQKVAAWMKEKRLAGDNPQLVVTGPSLEWEPRLSLIMFFRHRMPDTPVYFDPKQPSLKPAVYLSMSIRYGGHPMPAKLDPANCIDAHVDTKPYQSNICQTSLTVTKPD</sequence>
<protein>
    <recommendedName>
        <fullName evidence="4">Glycosyltransferase RgtA/B/C/D-like domain-containing protein</fullName>
    </recommendedName>
</protein>
<keyword evidence="1" id="KW-0472">Membrane</keyword>
<evidence type="ECO:0000313" key="3">
    <source>
        <dbReference type="Proteomes" id="UP000290819"/>
    </source>
</evidence>
<gene>
    <name evidence="2" type="ORF">B5V03_19645</name>
</gene>
<dbReference type="AlphaFoldDB" id="A0A4Q1V2Z8"/>
<dbReference type="OrthoDB" id="330621at2"/>
<feature type="transmembrane region" description="Helical" evidence="1">
    <location>
        <begin position="334"/>
        <end position="353"/>
    </location>
</feature>
<name>A0A4Q1V2Z8_9BRAD</name>
<evidence type="ECO:0000256" key="1">
    <source>
        <dbReference type="SAM" id="Phobius"/>
    </source>
</evidence>